<comment type="caution">
    <text evidence="1">The sequence shown here is derived from an EMBL/GenBank/DDBJ whole genome shotgun (WGS) entry which is preliminary data.</text>
</comment>
<keyword evidence="2" id="KW-1185">Reference proteome</keyword>
<reference evidence="1" key="1">
    <citation type="submission" date="2020-11" db="EMBL/GenBank/DDBJ databases">
        <authorList>
            <consortium name="DOE Joint Genome Institute"/>
            <person name="Ahrendt S."/>
            <person name="Riley R."/>
            <person name="Andreopoulos W."/>
            <person name="Labutti K."/>
            <person name="Pangilinan J."/>
            <person name="Ruiz-Duenas F.J."/>
            <person name="Barrasa J.M."/>
            <person name="Sanchez-Garcia M."/>
            <person name="Camarero S."/>
            <person name="Miyauchi S."/>
            <person name="Serrano A."/>
            <person name="Linde D."/>
            <person name="Babiker R."/>
            <person name="Drula E."/>
            <person name="Ayuso-Fernandez I."/>
            <person name="Pacheco R."/>
            <person name="Padilla G."/>
            <person name="Ferreira P."/>
            <person name="Barriuso J."/>
            <person name="Kellner H."/>
            <person name="Castanera R."/>
            <person name="Alfaro M."/>
            <person name="Ramirez L."/>
            <person name="Pisabarro A.G."/>
            <person name="Kuo A."/>
            <person name="Tritt A."/>
            <person name="Lipzen A."/>
            <person name="He G."/>
            <person name="Yan M."/>
            <person name="Ng V."/>
            <person name="Cullen D."/>
            <person name="Martin F."/>
            <person name="Rosso M.-N."/>
            <person name="Henrissat B."/>
            <person name="Hibbett D."/>
            <person name="Martinez A.T."/>
            <person name="Grigoriev I.V."/>
        </authorList>
    </citation>
    <scope>NUCLEOTIDE SEQUENCE</scope>
    <source>
        <strain evidence="1">CBS 247.69</strain>
    </source>
</reference>
<accession>A0A9P5YIV5</accession>
<name>A0A9P5YIV5_9AGAR</name>
<sequence>MRYRSEEHLTLRNHICLLIIIMDHSSGSFIGNPSPFDETFGAVKDLCTPTVATNMQGTLMNSIV</sequence>
<gene>
    <name evidence="1" type="ORF">BDZ94DRAFT_1246744</name>
</gene>
<protein>
    <submittedName>
        <fullName evidence="1">Uncharacterized protein</fullName>
    </submittedName>
</protein>
<dbReference type="Proteomes" id="UP000807353">
    <property type="component" value="Unassembled WGS sequence"/>
</dbReference>
<dbReference type="EMBL" id="MU150233">
    <property type="protein sequence ID" value="KAF9468410.1"/>
    <property type="molecule type" value="Genomic_DNA"/>
</dbReference>
<evidence type="ECO:0000313" key="1">
    <source>
        <dbReference type="EMBL" id="KAF9468410.1"/>
    </source>
</evidence>
<organism evidence="1 2">
    <name type="scientific">Collybia nuda</name>
    <dbReference type="NCBI Taxonomy" id="64659"/>
    <lineage>
        <taxon>Eukaryota</taxon>
        <taxon>Fungi</taxon>
        <taxon>Dikarya</taxon>
        <taxon>Basidiomycota</taxon>
        <taxon>Agaricomycotina</taxon>
        <taxon>Agaricomycetes</taxon>
        <taxon>Agaricomycetidae</taxon>
        <taxon>Agaricales</taxon>
        <taxon>Tricholomatineae</taxon>
        <taxon>Clitocybaceae</taxon>
        <taxon>Collybia</taxon>
    </lineage>
</organism>
<proteinExistence type="predicted"/>
<dbReference type="AlphaFoldDB" id="A0A9P5YIV5"/>
<evidence type="ECO:0000313" key="2">
    <source>
        <dbReference type="Proteomes" id="UP000807353"/>
    </source>
</evidence>